<feature type="region of interest" description="Disordered" evidence="1">
    <location>
        <begin position="85"/>
        <end position="150"/>
    </location>
</feature>
<dbReference type="EMBL" id="UOFX01000051">
    <property type="protein sequence ID" value="VAX09339.1"/>
    <property type="molecule type" value="Genomic_DNA"/>
</dbReference>
<proteinExistence type="predicted"/>
<dbReference type="AlphaFoldDB" id="A0A3B1ATN2"/>
<evidence type="ECO:0000313" key="2">
    <source>
        <dbReference type="EMBL" id="VAX09339.1"/>
    </source>
</evidence>
<reference evidence="2" key="1">
    <citation type="submission" date="2018-06" db="EMBL/GenBank/DDBJ databases">
        <authorList>
            <person name="Zhirakovskaya E."/>
        </authorList>
    </citation>
    <scope>NUCLEOTIDE SEQUENCE</scope>
</reference>
<accession>A0A3B1ATN2</accession>
<organism evidence="2">
    <name type="scientific">hydrothermal vent metagenome</name>
    <dbReference type="NCBI Taxonomy" id="652676"/>
    <lineage>
        <taxon>unclassified sequences</taxon>
        <taxon>metagenomes</taxon>
        <taxon>ecological metagenomes</taxon>
    </lineage>
</organism>
<name>A0A3B1ATN2_9ZZZZ</name>
<protein>
    <submittedName>
        <fullName evidence="2">Uncharacterized protein</fullName>
    </submittedName>
</protein>
<sequence>MFKNIINTLAIIFALGLVGVVQAADNSVIANEFNACTDSADREVTISADGISSTCCSKSLGYCISCGSVTCIKTDYPASRSVLDNLRPNTATPTEIAPITPKPPSLRDQMKPQATTSSPAKAVDNAAPTPEPIRQQMKVSPTTPDKAISK</sequence>
<evidence type="ECO:0000256" key="1">
    <source>
        <dbReference type="SAM" id="MobiDB-lite"/>
    </source>
</evidence>
<feature type="compositionally biased region" description="Low complexity" evidence="1">
    <location>
        <begin position="88"/>
        <end position="99"/>
    </location>
</feature>
<gene>
    <name evidence="2" type="ORF">MNBD_GAMMA26-1871</name>
</gene>